<dbReference type="EMBL" id="CAJZBQ010000060">
    <property type="protein sequence ID" value="CAG9334935.1"/>
    <property type="molecule type" value="Genomic_DNA"/>
</dbReference>
<gene>
    <name evidence="1" type="ORF">BSTOLATCC_MIC62517</name>
</gene>
<dbReference type="Proteomes" id="UP001162131">
    <property type="component" value="Unassembled WGS sequence"/>
</dbReference>
<evidence type="ECO:0000313" key="2">
    <source>
        <dbReference type="Proteomes" id="UP001162131"/>
    </source>
</evidence>
<name>A0AAU9KLJ4_9CILI</name>
<keyword evidence="2" id="KW-1185">Reference proteome</keyword>
<accession>A0AAU9KLJ4</accession>
<reference evidence="1" key="1">
    <citation type="submission" date="2021-09" db="EMBL/GenBank/DDBJ databases">
        <authorList>
            <consortium name="AG Swart"/>
            <person name="Singh M."/>
            <person name="Singh A."/>
            <person name="Seah K."/>
            <person name="Emmerich C."/>
        </authorList>
    </citation>
    <scope>NUCLEOTIDE SEQUENCE</scope>
    <source>
        <strain evidence="1">ATCC30299</strain>
    </source>
</reference>
<proteinExistence type="predicted"/>
<sequence>MKIGLALLGSWGIGYGTALYFSKQSINEYEDARDEIRDASRLGNKSYGLNFGYKTDSTIEDILDTGDLVFMQHVCYKSFSPLLIGKCYLSQKYKSLLTQFGYKQENWDSAGIIVRNREGAKVIFKYFSEVYDIDYDEFLKIPFFSFVSLRKMKTKDPAVGYMKREELSEEVKKENERSGIFDVIDINNCAVPWLYWKKTGTLKNDYKDKITLQDINTMAPKCLDSEKVKYSGSIIVRSNFSRQETQKY</sequence>
<comment type="caution">
    <text evidence="1">The sequence shown here is derived from an EMBL/GenBank/DDBJ whole genome shotgun (WGS) entry which is preliminary data.</text>
</comment>
<dbReference type="AlphaFoldDB" id="A0AAU9KLJ4"/>
<evidence type="ECO:0000313" key="1">
    <source>
        <dbReference type="EMBL" id="CAG9334935.1"/>
    </source>
</evidence>
<protein>
    <submittedName>
        <fullName evidence="1">Uncharacterized protein</fullName>
    </submittedName>
</protein>
<organism evidence="1 2">
    <name type="scientific">Blepharisma stoltei</name>
    <dbReference type="NCBI Taxonomy" id="1481888"/>
    <lineage>
        <taxon>Eukaryota</taxon>
        <taxon>Sar</taxon>
        <taxon>Alveolata</taxon>
        <taxon>Ciliophora</taxon>
        <taxon>Postciliodesmatophora</taxon>
        <taxon>Heterotrichea</taxon>
        <taxon>Heterotrichida</taxon>
        <taxon>Blepharismidae</taxon>
        <taxon>Blepharisma</taxon>
    </lineage>
</organism>